<organism evidence="1">
    <name type="scientific">Gaeavirus sp</name>
    <dbReference type="NCBI Taxonomy" id="2487767"/>
    <lineage>
        <taxon>Viruses</taxon>
        <taxon>Varidnaviria</taxon>
        <taxon>Bamfordvirae</taxon>
        <taxon>Nucleocytoviricota</taxon>
        <taxon>Megaviricetes</taxon>
        <taxon>Imitervirales</taxon>
        <taxon>Mimiviridae</taxon>
        <taxon>Klosneuvirinae</taxon>
    </lineage>
</organism>
<name>A0A3G4ZZI8_9VIRU</name>
<dbReference type="EMBL" id="MK072222">
    <property type="protein sequence ID" value="AYV80280.1"/>
    <property type="molecule type" value="Genomic_DNA"/>
</dbReference>
<protein>
    <submittedName>
        <fullName evidence="1">Uncharacterized protein</fullName>
    </submittedName>
</protein>
<proteinExistence type="predicted"/>
<reference evidence="1" key="1">
    <citation type="submission" date="2018-10" db="EMBL/GenBank/DDBJ databases">
        <title>Hidden diversity of soil giant viruses.</title>
        <authorList>
            <person name="Schulz F."/>
            <person name="Alteio L."/>
            <person name="Goudeau D."/>
            <person name="Ryan E.M."/>
            <person name="Malmstrom R.R."/>
            <person name="Blanchard J."/>
            <person name="Woyke T."/>
        </authorList>
    </citation>
    <scope>NUCLEOTIDE SEQUENCE</scope>
    <source>
        <strain evidence="1">GAV1</strain>
    </source>
</reference>
<gene>
    <name evidence="1" type="ORF">Gaeavirus24_8</name>
</gene>
<sequence>MDIKPKIYTDNQNVHDRSTLQHMIIHTPKIMIQTINHVLACTIISPLKNNISNN</sequence>
<evidence type="ECO:0000313" key="1">
    <source>
        <dbReference type="EMBL" id="AYV80280.1"/>
    </source>
</evidence>
<accession>A0A3G4ZZI8</accession>